<keyword evidence="1" id="KW-1133">Transmembrane helix</keyword>
<sequence length="66" mass="7408">MSKHRRQKGESKKALSRQNARWLVSITSMLILLLAGWLLYDSMEEDTDLSAIGQGKNVVVQVHDPG</sequence>
<accession>A0A381PMK3</accession>
<keyword evidence="1" id="KW-0472">Membrane</keyword>
<evidence type="ECO:0000313" key="2">
    <source>
        <dbReference type="EMBL" id="SUZ67289.1"/>
    </source>
</evidence>
<proteinExistence type="predicted"/>
<evidence type="ECO:0000256" key="1">
    <source>
        <dbReference type="SAM" id="Phobius"/>
    </source>
</evidence>
<name>A0A381PMK3_9ZZZZ</name>
<dbReference type="AlphaFoldDB" id="A0A381PMK3"/>
<protein>
    <submittedName>
        <fullName evidence="2">Uncharacterized protein</fullName>
    </submittedName>
</protein>
<keyword evidence="1" id="KW-0812">Transmembrane</keyword>
<dbReference type="EMBL" id="UINC01001007">
    <property type="protein sequence ID" value="SUZ67289.1"/>
    <property type="molecule type" value="Genomic_DNA"/>
</dbReference>
<reference evidence="2" key="1">
    <citation type="submission" date="2018-05" db="EMBL/GenBank/DDBJ databases">
        <authorList>
            <person name="Lanie J.A."/>
            <person name="Ng W.-L."/>
            <person name="Kazmierczak K.M."/>
            <person name="Andrzejewski T.M."/>
            <person name="Davidsen T.M."/>
            <person name="Wayne K.J."/>
            <person name="Tettelin H."/>
            <person name="Glass J.I."/>
            <person name="Rusch D."/>
            <person name="Podicherti R."/>
            <person name="Tsui H.-C.T."/>
            <person name="Winkler M.E."/>
        </authorList>
    </citation>
    <scope>NUCLEOTIDE SEQUENCE</scope>
</reference>
<feature type="transmembrane region" description="Helical" evidence="1">
    <location>
        <begin position="20"/>
        <end position="40"/>
    </location>
</feature>
<gene>
    <name evidence="2" type="ORF">METZ01_LOCUS20143</name>
</gene>
<organism evidence="2">
    <name type="scientific">marine metagenome</name>
    <dbReference type="NCBI Taxonomy" id="408172"/>
    <lineage>
        <taxon>unclassified sequences</taxon>
        <taxon>metagenomes</taxon>
        <taxon>ecological metagenomes</taxon>
    </lineage>
</organism>